<evidence type="ECO:0000256" key="5">
    <source>
        <dbReference type="ARBA" id="ARBA00018863"/>
    </source>
</evidence>
<evidence type="ECO:0000256" key="13">
    <source>
        <dbReference type="ARBA" id="ARBA00023212"/>
    </source>
</evidence>
<dbReference type="Proteomes" id="UP000494165">
    <property type="component" value="Unassembled WGS sequence"/>
</dbReference>
<dbReference type="InterPro" id="IPR027417">
    <property type="entry name" value="P-loop_NTPase"/>
</dbReference>
<keyword evidence="9" id="KW-0970">Cilium biogenesis/degradation</keyword>
<keyword evidence="13" id="KW-0206">Cytoskeleton</keyword>
<keyword evidence="16" id="KW-1185">Reference proteome</keyword>
<dbReference type="GO" id="GO:0036064">
    <property type="term" value="C:ciliary basal body"/>
    <property type="evidence" value="ECO:0007669"/>
    <property type="project" value="TreeGrafter"/>
</dbReference>
<dbReference type="OrthoDB" id="10263060at2759"/>
<evidence type="ECO:0000256" key="6">
    <source>
        <dbReference type="ARBA" id="ARBA00022473"/>
    </source>
</evidence>
<evidence type="ECO:0000256" key="7">
    <source>
        <dbReference type="ARBA" id="ARBA00022490"/>
    </source>
</evidence>
<organism evidence="15 16">
    <name type="scientific">Cloeon dipterum</name>
    <dbReference type="NCBI Taxonomy" id="197152"/>
    <lineage>
        <taxon>Eukaryota</taxon>
        <taxon>Metazoa</taxon>
        <taxon>Ecdysozoa</taxon>
        <taxon>Arthropoda</taxon>
        <taxon>Hexapoda</taxon>
        <taxon>Insecta</taxon>
        <taxon>Pterygota</taxon>
        <taxon>Palaeoptera</taxon>
        <taxon>Ephemeroptera</taxon>
        <taxon>Pisciforma</taxon>
        <taxon>Baetidae</taxon>
        <taxon>Cloeon</taxon>
    </lineage>
</organism>
<keyword evidence="8" id="KW-0493">Microtubule</keyword>
<dbReference type="GO" id="GO:0005813">
    <property type="term" value="C:centrosome"/>
    <property type="evidence" value="ECO:0007669"/>
    <property type="project" value="UniProtKB-SubCell"/>
</dbReference>
<keyword evidence="12" id="KW-0505">Motor protein</keyword>
<evidence type="ECO:0000256" key="3">
    <source>
        <dbReference type="ARBA" id="ARBA00004430"/>
    </source>
</evidence>
<dbReference type="GO" id="GO:0005874">
    <property type="term" value="C:microtubule"/>
    <property type="evidence" value="ECO:0007669"/>
    <property type="project" value="UniProtKB-KW"/>
</dbReference>
<comment type="caution">
    <text evidence="15">The sequence shown here is derived from an EMBL/GenBank/DDBJ whole genome shotgun (WGS) entry which is preliminary data.</text>
</comment>
<keyword evidence="10" id="KW-0243">Dynein</keyword>
<gene>
    <name evidence="15" type="ORF">CLODIP_2_CD14798</name>
</gene>
<evidence type="ECO:0000256" key="2">
    <source>
        <dbReference type="ARBA" id="ARBA00004300"/>
    </source>
</evidence>
<keyword evidence="14" id="KW-0966">Cell projection</keyword>
<name>A0A8S1C2I8_9INSE</name>
<accession>A0A8S1C2I8</accession>
<dbReference type="Pfam" id="PF05783">
    <property type="entry name" value="DLIC"/>
    <property type="match status" value="1"/>
</dbReference>
<evidence type="ECO:0000313" key="16">
    <source>
        <dbReference type="Proteomes" id="UP000494165"/>
    </source>
</evidence>
<evidence type="ECO:0000256" key="8">
    <source>
        <dbReference type="ARBA" id="ARBA00022701"/>
    </source>
</evidence>
<evidence type="ECO:0000256" key="4">
    <source>
        <dbReference type="ARBA" id="ARBA00006831"/>
    </source>
</evidence>
<keyword evidence="7" id="KW-0963">Cytoplasm</keyword>
<dbReference type="PANTHER" id="PTHR13236:SF0">
    <property type="entry name" value="CYTOPLASMIC DYNEIN 2 LIGHT INTERMEDIATE CHAIN 1"/>
    <property type="match status" value="1"/>
</dbReference>
<evidence type="ECO:0000256" key="1">
    <source>
        <dbReference type="ARBA" id="ARBA00004120"/>
    </source>
</evidence>
<keyword evidence="11" id="KW-0969">Cilium</keyword>
<sequence>MSAKPLSPEFQSLLDLAISSSKQRYTEKESVKNTVFFIGNKGGGKSTLINLLLDRNENTKPTLAMDYYFARRSSRSLWSDVCHIFELGGGTMYTDLLTAPISTASVEHLTIFLILDLSRPSEMWDTIECVASDVRKLVTTAAKTEYKVSQIKEAAKARLGQNFEGEPFIEPFLVPLVIIGTKYDVFETFDSEKKNVICRCLRFAALSLGASLYFSTTKDAAVLKKIREMLVVQSFETQSPKYTCQDVSKPLAIPCGKDSVQLIGGPGTTVNFKNSVTALTRWKQTCMALYPNDEKATVAIDVDPTRDPNYFEPEIDSLREQKDVELDKYKQQVFYNRRRDGKKEP</sequence>
<dbReference type="InterPro" id="IPR040045">
    <property type="entry name" value="DYNC2LI1"/>
</dbReference>
<dbReference type="InterPro" id="IPR022780">
    <property type="entry name" value="Dynein_light_int_chain"/>
</dbReference>
<dbReference type="GO" id="GO:0035721">
    <property type="term" value="P:intraciliary retrograde transport"/>
    <property type="evidence" value="ECO:0007669"/>
    <property type="project" value="InterPro"/>
</dbReference>
<comment type="subcellular location">
    <subcellularLocation>
        <location evidence="3">Cytoplasm</location>
        <location evidence="3">Cytoskeleton</location>
        <location evidence="3">Cilium axoneme</location>
    </subcellularLocation>
    <subcellularLocation>
        <location evidence="1">Cytoplasm</location>
        <location evidence="1">Cytoskeleton</location>
        <location evidence="1">Cilium basal body</location>
    </subcellularLocation>
    <subcellularLocation>
        <location evidence="2">Cytoplasm</location>
        <location evidence="2">Cytoskeleton</location>
        <location evidence="2">Microtubule organizing center</location>
        <location evidence="2">Centrosome</location>
    </subcellularLocation>
</comment>
<reference evidence="15 16" key="1">
    <citation type="submission" date="2020-04" db="EMBL/GenBank/DDBJ databases">
        <authorList>
            <person name="Alioto T."/>
            <person name="Alioto T."/>
            <person name="Gomez Garrido J."/>
        </authorList>
    </citation>
    <scope>NUCLEOTIDE SEQUENCE [LARGE SCALE GENOMIC DNA]</scope>
</reference>
<keyword evidence="6" id="KW-0217">Developmental protein</keyword>
<dbReference type="SUPFAM" id="SSF52540">
    <property type="entry name" value="P-loop containing nucleoside triphosphate hydrolases"/>
    <property type="match status" value="1"/>
</dbReference>
<dbReference type="GO" id="GO:0005930">
    <property type="term" value="C:axoneme"/>
    <property type="evidence" value="ECO:0007669"/>
    <property type="project" value="UniProtKB-SubCell"/>
</dbReference>
<dbReference type="GO" id="GO:0005868">
    <property type="term" value="C:cytoplasmic dynein complex"/>
    <property type="evidence" value="ECO:0007669"/>
    <property type="project" value="InterPro"/>
</dbReference>
<dbReference type="EMBL" id="CADEPI010000011">
    <property type="protein sequence ID" value="CAB3363282.1"/>
    <property type="molecule type" value="Genomic_DNA"/>
</dbReference>
<evidence type="ECO:0000256" key="11">
    <source>
        <dbReference type="ARBA" id="ARBA00023069"/>
    </source>
</evidence>
<evidence type="ECO:0000256" key="9">
    <source>
        <dbReference type="ARBA" id="ARBA00022794"/>
    </source>
</evidence>
<evidence type="ECO:0000313" key="15">
    <source>
        <dbReference type="EMBL" id="CAB3363282.1"/>
    </source>
</evidence>
<evidence type="ECO:0000256" key="14">
    <source>
        <dbReference type="ARBA" id="ARBA00023273"/>
    </source>
</evidence>
<comment type="similarity">
    <text evidence="4">Belongs to the dynein light intermediate chain family.</text>
</comment>
<evidence type="ECO:0000256" key="12">
    <source>
        <dbReference type="ARBA" id="ARBA00023175"/>
    </source>
</evidence>
<dbReference type="PANTHER" id="PTHR13236">
    <property type="entry name" value="DYNEIN 2 LIGHT INTERMEDIATE CHAIN, ISOFORM 2"/>
    <property type="match status" value="1"/>
</dbReference>
<dbReference type="GO" id="GO:0045504">
    <property type="term" value="F:dynein heavy chain binding"/>
    <property type="evidence" value="ECO:0007669"/>
    <property type="project" value="TreeGrafter"/>
</dbReference>
<protein>
    <recommendedName>
        <fullName evidence="5">Cytoplasmic dynein 2 light intermediate chain 1</fullName>
    </recommendedName>
</protein>
<dbReference type="GO" id="GO:0035735">
    <property type="term" value="P:intraciliary transport involved in cilium assembly"/>
    <property type="evidence" value="ECO:0007669"/>
    <property type="project" value="InterPro"/>
</dbReference>
<evidence type="ECO:0000256" key="10">
    <source>
        <dbReference type="ARBA" id="ARBA00023017"/>
    </source>
</evidence>
<dbReference type="AlphaFoldDB" id="A0A8S1C2I8"/>
<proteinExistence type="inferred from homology"/>